<protein>
    <submittedName>
        <fullName evidence="1">Uncharacterized protein</fullName>
    </submittedName>
</protein>
<evidence type="ECO:0000313" key="2">
    <source>
        <dbReference type="Proteomes" id="UP000266861"/>
    </source>
</evidence>
<organism evidence="1 2">
    <name type="scientific">Diversispora epigaea</name>
    <dbReference type="NCBI Taxonomy" id="1348612"/>
    <lineage>
        <taxon>Eukaryota</taxon>
        <taxon>Fungi</taxon>
        <taxon>Fungi incertae sedis</taxon>
        <taxon>Mucoromycota</taxon>
        <taxon>Glomeromycotina</taxon>
        <taxon>Glomeromycetes</taxon>
        <taxon>Diversisporales</taxon>
        <taxon>Diversisporaceae</taxon>
        <taxon>Diversispora</taxon>
    </lineage>
</organism>
<comment type="caution">
    <text evidence="1">The sequence shown here is derived from an EMBL/GenBank/DDBJ whole genome shotgun (WGS) entry which is preliminary data.</text>
</comment>
<dbReference type="AlphaFoldDB" id="A0A397IC99"/>
<proteinExistence type="predicted"/>
<evidence type="ECO:0000313" key="1">
    <source>
        <dbReference type="EMBL" id="RHZ70440.1"/>
    </source>
</evidence>
<dbReference type="EMBL" id="PQFF01000248">
    <property type="protein sequence ID" value="RHZ70440.1"/>
    <property type="molecule type" value="Genomic_DNA"/>
</dbReference>
<dbReference type="Proteomes" id="UP000266861">
    <property type="component" value="Unassembled WGS sequence"/>
</dbReference>
<keyword evidence="2" id="KW-1185">Reference proteome</keyword>
<sequence>MEECRNLVNKDIFNRLTSMISVSIYTGNFYVEKNNDADRNNKNNKKYQAALRKYLNQYFESEVYKSKNYVKKVFDIKNIKMVDLINYGSKYWESSIGYQRKSKVKLSMKRK</sequence>
<gene>
    <name evidence="1" type="ORF">Glove_271g47</name>
</gene>
<reference evidence="1 2" key="1">
    <citation type="submission" date="2018-08" db="EMBL/GenBank/DDBJ databases">
        <title>Genome and evolution of the arbuscular mycorrhizal fungus Diversispora epigaea (formerly Glomus versiforme) and its bacterial endosymbionts.</title>
        <authorList>
            <person name="Sun X."/>
            <person name="Fei Z."/>
            <person name="Harrison M."/>
        </authorList>
    </citation>
    <scope>NUCLEOTIDE SEQUENCE [LARGE SCALE GENOMIC DNA]</scope>
    <source>
        <strain evidence="1 2">IT104</strain>
    </source>
</reference>
<accession>A0A397IC99</accession>
<name>A0A397IC99_9GLOM</name>